<dbReference type="InterPro" id="IPR036890">
    <property type="entry name" value="HATPase_C_sf"/>
</dbReference>
<keyword evidence="4" id="KW-0418">Kinase</keyword>
<protein>
    <submittedName>
        <fullName evidence="4">Sensor histidine kinase</fullName>
    </submittedName>
</protein>
<sequence>MGTATERTTPPRPDGAWHEAVPYSSAAHLVERLAPRVAAAVSAGDPVVAVLDEPTCVSLRRALGSDSAEVDFQDPFEVHRMPAFTVAVRWARTSRRITNPGGRALVVSQQMEVDRGPLHWARLDIGVNVATAGLPITVLCPVDHDVADLPTVEDTHPLVATADGPEPSKRYRQPEESVVDYPPPPPPGLGPPAAELSFGQDDLIDLRRLVLRVAVMAGLDADRGADLVLAVNELASNSVEHGAGRGRLRMWNGPDVVAEVADHGRMSVPFPGMTIPPPDGARGRGLWLASELADTLEVWSEPGDTVIRVQMRV</sequence>
<dbReference type="Proteomes" id="UP001299970">
    <property type="component" value="Unassembled WGS sequence"/>
</dbReference>
<evidence type="ECO:0000256" key="2">
    <source>
        <dbReference type="SAM" id="MobiDB-lite"/>
    </source>
</evidence>
<dbReference type="Gene3D" id="3.30.565.10">
    <property type="entry name" value="Histidine kinase-like ATPase, C-terminal domain"/>
    <property type="match status" value="1"/>
</dbReference>
<evidence type="ECO:0000313" key="5">
    <source>
        <dbReference type="Proteomes" id="UP001299970"/>
    </source>
</evidence>
<feature type="domain" description="Histidine kinase/HSP90-like ATPase" evidence="3">
    <location>
        <begin position="203"/>
        <end position="310"/>
    </location>
</feature>
<keyword evidence="4" id="KW-0808">Transferase</keyword>
<evidence type="ECO:0000313" key="4">
    <source>
        <dbReference type="EMBL" id="MCH6166825.1"/>
    </source>
</evidence>
<dbReference type="CDD" id="cd16936">
    <property type="entry name" value="HATPase_RsbW-like"/>
    <property type="match status" value="1"/>
</dbReference>
<comment type="caution">
    <text evidence="4">The sequence shown here is derived from an EMBL/GenBank/DDBJ whole genome shotgun (WGS) entry which is preliminary data.</text>
</comment>
<dbReference type="InterPro" id="IPR003594">
    <property type="entry name" value="HATPase_dom"/>
</dbReference>
<evidence type="ECO:0000256" key="1">
    <source>
        <dbReference type="ARBA" id="ARBA00022527"/>
    </source>
</evidence>
<dbReference type="PANTHER" id="PTHR35526">
    <property type="entry name" value="ANTI-SIGMA-F FACTOR RSBW-RELATED"/>
    <property type="match status" value="1"/>
</dbReference>
<evidence type="ECO:0000259" key="3">
    <source>
        <dbReference type="Pfam" id="PF13581"/>
    </source>
</evidence>
<dbReference type="PANTHER" id="PTHR35526:SF3">
    <property type="entry name" value="ANTI-SIGMA-F FACTOR RSBW"/>
    <property type="match status" value="1"/>
</dbReference>
<accession>A0ABS9TE49</accession>
<feature type="compositionally biased region" description="Basic and acidic residues" evidence="2">
    <location>
        <begin position="166"/>
        <end position="175"/>
    </location>
</feature>
<proteinExistence type="predicted"/>
<dbReference type="EMBL" id="JAKXMK010000011">
    <property type="protein sequence ID" value="MCH6166825.1"/>
    <property type="molecule type" value="Genomic_DNA"/>
</dbReference>
<keyword evidence="5" id="KW-1185">Reference proteome</keyword>
<keyword evidence="1" id="KW-0723">Serine/threonine-protein kinase</keyword>
<organism evidence="4 5">
    <name type="scientific">Pseudonocardia alaniniphila</name>
    <dbReference type="NCBI Taxonomy" id="75291"/>
    <lineage>
        <taxon>Bacteria</taxon>
        <taxon>Bacillati</taxon>
        <taxon>Actinomycetota</taxon>
        <taxon>Actinomycetes</taxon>
        <taxon>Pseudonocardiales</taxon>
        <taxon>Pseudonocardiaceae</taxon>
        <taxon>Pseudonocardia</taxon>
    </lineage>
</organism>
<feature type="region of interest" description="Disordered" evidence="2">
    <location>
        <begin position="154"/>
        <end position="193"/>
    </location>
</feature>
<dbReference type="GO" id="GO:0016301">
    <property type="term" value="F:kinase activity"/>
    <property type="evidence" value="ECO:0007669"/>
    <property type="project" value="UniProtKB-KW"/>
</dbReference>
<feature type="compositionally biased region" description="Pro residues" evidence="2">
    <location>
        <begin position="181"/>
        <end position="190"/>
    </location>
</feature>
<dbReference type="SUPFAM" id="SSF55874">
    <property type="entry name" value="ATPase domain of HSP90 chaperone/DNA topoisomerase II/histidine kinase"/>
    <property type="match status" value="1"/>
</dbReference>
<name>A0ABS9TE49_9PSEU</name>
<dbReference type="Pfam" id="PF13581">
    <property type="entry name" value="HATPase_c_2"/>
    <property type="match status" value="1"/>
</dbReference>
<dbReference type="InterPro" id="IPR050267">
    <property type="entry name" value="Anti-sigma-factor_SerPK"/>
</dbReference>
<reference evidence="4 5" key="1">
    <citation type="submission" date="2022-03" db="EMBL/GenBank/DDBJ databases">
        <title>Pseudonocardia alaer sp. nov., a novel actinomycete isolated from reed forest soil.</title>
        <authorList>
            <person name="Wang L."/>
        </authorList>
    </citation>
    <scope>NUCLEOTIDE SEQUENCE [LARGE SCALE GENOMIC DNA]</scope>
    <source>
        <strain evidence="4 5">Y-16303</strain>
    </source>
</reference>
<gene>
    <name evidence="4" type="ORF">MMF94_14140</name>
</gene>
<dbReference type="RefSeq" id="WP_241036858.1">
    <property type="nucleotide sequence ID" value="NZ_BAAAJF010000036.1"/>
</dbReference>